<name>A0A0G1YE84_9BACT</name>
<dbReference type="InterPro" id="IPR014001">
    <property type="entry name" value="Helicase_ATP-bd"/>
</dbReference>
<dbReference type="Gene3D" id="3.40.50.300">
    <property type="entry name" value="P-loop containing nucleotide triphosphate hydrolases"/>
    <property type="match status" value="2"/>
</dbReference>
<dbReference type="InterPro" id="IPR006935">
    <property type="entry name" value="Helicase/UvrB_N"/>
</dbReference>
<dbReference type="GO" id="GO:0006281">
    <property type="term" value="P:DNA repair"/>
    <property type="evidence" value="ECO:0007669"/>
    <property type="project" value="TreeGrafter"/>
</dbReference>
<dbReference type="GO" id="GO:0003677">
    <property type="term" value="F:DNA binding"/>
    <property type="evidence" value="ECO:0007669"/>
    <property type="project" value="InterPro"/>
</dbReference>
<sequence length="437" mass="49554">MPELYQHQVDGIYRLKNKLRDLHAGDTGVGKTRQALEAAVQRGSTRIVVVCPASLQENWSREVRKWTTLKPHTVSRKTFRWPRENEAVIARWSNLPLPENKDDWNCYEFDPNIYPDDPPDGLVVILDECHLASRVESRRYRCVDALIKKLPEDACVWGLSATPMTNRPAGLWTVLGLLSLHHEFGSAGGFVASLEFDGISDEPVGFTEEGREHLSNVMLRQRSTDIGRMPTIVPPRCVEVDVDHESRHSLDQLVEKLGGQEFISFIMKTVKKSKERLEMETHIAPGRKLLAQMKIPALLKMIETFERNELPVLVFSVHRRPIELLRLRLGCGGFTGSDSPMYKQMQVDKFQNGEINVLGFTGAGATGLNLSRACHMLRVDLDWNASTNLQVIGRMARLDSPHDEVQTWDLKANHFIDDLVFEINQKKTEMLESAGLL</sequence>
<dbReference type="SMART" id="SM00487">
    <property type="entry name" value="DEXDc"/>
    <property type="match status" value="1"/>
</dbReference>
<dbReference type="GO" id="GO:0005524">
    <property type="term" value="F:ATP binding"/>
    <property type="evidence" value="ECO:0007669"/>
    <property type="project" value="InterPro"/>
</dbReference>
<dbReference type="GO" id="GO:0004386">
    <property type="term" value="F:helicase activity"/>
    <property type="evidence" value="ECO:0007669"/>
    <property type="project" value="UniProtKB-KW"/>
</dbReference>
<keyword evidence="4" id="KW-0347">Helicase</keyword>
<dbReference type="GO" id="GO:0016787">
    <property type="term" value="F:hydrolase activity"/>
    <property type="evidence" value="ECO:0007669"/>
    <property type="project" value="UniProtKB-KW"/>
</dbReference>
<comment type="caution">
    <text evidence="4">The sequence shown here is derived from an EMBL/GenBank/DDBJ whole genome shotgun (WGS) entry which is preliminary data.</text>
</comment>
<proteinExistence type="predicted"/>
<dbReference type="PANTHER" id="PTHR45766:SF6">
    <property type="entry name" value="SWI_SNF-RELATED MATRIX-ASSOCIATED ACTIN-DEPENDENT REGULATOR OF CHROMATIN SUBFAMILY A-LIKE PROTEIN 1"/>
    <property type="match status" value="1"/>
</dbReference>
<dbReference type="InterPro" id="IPR049730">
    <property type="entry name" value="SNF2/RAD54-like_C"/>
</dbReference>
<dbReference type="InterPro" id="IPR027417">
    <property type="entry name" value="P-loop_NTPase"/>
</dbReference>
<dbReference type="Pfam" id="PF00271">
    <property type="entry name" value="Helicase_C"/>
    <property type="match status" value="1"/>
</dbReference>
<dbReference type="Pfam" id="PF04851">
    <property type="entry name" value="ResIII"/>
    <property type="match status" value="1"/>
</dbReference>
<evidence type="ECO:0000313" key="4">
    <source>
        <dbReference type="EMBL" id="KKW13267.1"/>
    </source>
</evidence>
<dbReference type="Proteomes" id="UP000034588">
    <property type="component" value="Unassembled WGS sequence"/>
</dbReference>
<feature type="domain" description="Helicase ATP-binding" evidence="2">
    <location>
        <begin position="12"/>
        <end position="181"/>
    </location>
</feature>
<reference evidence="4 5" key="1">
    <citation type="journal article" date="2015" name="Nature">
        <title>rRNA introns, odd ribosomes, and small enigmatic genomes across a large radiation of phyla.</title>
        <authorList>
            <person name="Brown C.T."/>
            <person name="Hug L.A."/>
            <person name="Thomas B.C."/>
            <person name="Sharon I."/>
            <person name="Castelle C.J."/>
            <person name="Singh A."/>
            <person name="Wilkins M.J."/>
            <person name="Williams K.H."/>
            <person name="Banfield J.F."/>
        </authorList>
    </citation>
    <scope>NUCLEOTIDE SEQUENCE [LARGE SCALE GENOMIC DNA]</scope>
</reference>
<keyword evidence="4" id="KW-0547">Nucleotide-binding</keyword>
<evidence type="ECO:0000259" key="2">
    <source>
        <dbReference type="PROSITE" id="PS51192"/>
    </source>
</evidence>
<dbReference type="GO" id="GO:0031297">
    <property type="term" value="P:replication fork processing"/>
    <property type="evidence" value="ECO:0007669"/>
    <property type="project" value="TreeGrafter"/>
</dbReference>
<dbReference type="InterPro" id="IPR001650">
    <property type="entry name" value="Helicase_C-like"/>
</dbReference>
<dbReference type="AlphaFoldDB" id="A0A0G1YE84"/>
<organism evidence="4 5">
    <name type="scientific">Candidatus Gottesmanbacteria bacterium GW2011_GWB1_49_7</name>
    <dbReference type="NCBI Taxonomy" id="1618448"/>
    <lineage>
        <taxon>Bacteria</taxon>
        <taxon>Candidatus Gottesmaniibacteriota</taxon>
    </lineage>
</organism>
<dbReference type="SUPFAM" id="SSF52540">
    <property type="entry name" value="P-loop containing nucleoside triphosphate hydrolases"/>
    <property type="match status" value="2"/>
</dbReference>
<evidence type="ECO:0000259" key="3">
    <source>
        <dbReference type="PROSITE" id="PS51194"/>
    </source>
</evidence>
<gene>
    <name evidence="4" type="ORF">UY48_C0003G0089</name>
</gene>
<dbReference type="PANTHER" id="PTHR45766">
    <property type="entry name" value="DNA ANNEALING HELICASE AND ENDONUCLEASE ZRANB3 FAMILY MEMBER"/>
    <property type="match status" value="1"/>
</dbReference>
<accession>A0A0G1YE84</accession>
<feature type="domain" description="Helicase C-terminal" evidence="3">
    <location>
        <begin position="249"/>
        <end position="437"/>
    </location>
</feature>
<dbReference type="PROSITE" id="PS51194">
    <property type="entry name" value="HELICASE_CTER"/>
    <property type="match status" value="1"/>
</dbReference>
<dbReference type="CDD" id="cd18793">
    <property type="entry name" value="SF2_C_SNF"/>
    <property type="match status" value="1"/>
</dbReference>
<dbReference type="PROSITE" id="PS51192">
    <property type="entry name" value="HELICASE_ATP_BIND_1"/>
    <property type="match status" value="1"/>
</dbReference>
<dbReference type="EMBL" id="LCQD01000003">
    <property type="protein sequence ID" value="KKW13267.1"/>
    <property type="molecule type" value="Genomic_DNA"/>
</dbReference>
<dbReference type="SMART" id="SM00490">
    <property type="entry name" value="HELICc"/>
    <property type="match status" value="1"/>
</dbReference>
<keyword evidence="1" id="KW-0378">Hydrolase</keyword>
<evidence type="ECO:0000256" key="1">
    <source>
        <dbReference type="ARBA" id="ARBA00022801"/>
    </source>
</evidence>
<evidence type="ECO:0000313" key="5">
    <source>
        <dbReference type="Proteomes" id="UP000034588"/>
    </source>
</evidence>
<protein>
    <submittedName>
        <fullName evidence="4">Helicase domain protein</fullName>
    </submittedName>
</protein>
<keyword evidence="4" id="KW-0067">ATP-binding</keyword>